<dbReference type="AlphaFoldDB" id="A0A1F5ZX50"/>
<accession>A0A1F5ZX50</accession>
<evidence type="ECO:0000259" key="2">
    <source>
        <dbReference type="Pfam" id="PF03816"/>
    </source>
</evidence>
<name>A0A1F5ZX50_9BACT</name>
<evidence type="ECO:0000256" key="1">
    <source>
        <dbReference type="ARBA" id="ARBA00006068"/>
    </source>
</evidence>
<dbReference type="Gene3D" id="3.40.630.190">
    <property type="entry name" value="LCP protein"/>
    <property type="match status" value="1"/>
</dbReference>
<sequence>MKYKKVIAVFLILVFVSLYLLYQHLSPYLAFAQNNHITPGLAISLLRGSGGKLKTTGGRTNVVLFGIGGGNHDGDDLTDTILFISIDYPKKDIVMSSIPRDLYMDDLKDRINIAYHVGEKKQKGNGFHFAKGEIEKIMGVPIHYAYMLDFNEFKQIIDTIGGIDVDVPQSFTDTEYPIDGKENDPCGGDPGFKCRYETITFLKGPMHMDGTTALKFSRSRHAEGEEGTDYARSSRQQIIILAIKQKVQKLNIWKNLTLAKSLLDQIQKMTKSDMDWSERLLLYRFFTLTNLSSIRRFSINEGDPLKKTPGLLVNPPMSQYEGAWVLIPRTGNFNEIHDYVKCNLDNSECSIKLL</sequence>
<dbReference type="STRING" id="1798382.A3D77_03790"/>
<evidence type="ECO:0000313" key="3">
    <source>
        <dbReference type="EMBL" id="OGG17021.1"/>
    </source>
</evidence>
<dbReference type="InterPro" id="IPR050922">
    <property type="entry name" value="LytR/CpsA/Psr_CW_biosynth"/>
</dbReference>
<feature type="domain" description="Cell envelope-related transcriptional attenuator" evidence="2">
    <location>
        <begin position="78"/>
        <end position="248"/>
    </location>
</feature>
<dbReference type="PANTHER" id="PTHR33392">
    <property type="entry name" value="POLYISOPRENYL-TEICHOIC ACID--PEPTIDOGLYCAN TEICHOIC ACID TRANSFERASE TAGU"/>
    <property type="match status" value="1"/>
</dbReference>
<comment type="caution">
    <text evidence="3">The sequence shown here is derived from an EMBL/GenBank/DDBJ whole genome shotgun (WGS) entry which is preliminary data.</text>
</comment>
<protein>
    <recommendedName>
        <fullName evidence="2">Cell envelope-related transcriptional attenuator domain-containing protein</fullName>
    </recommendedName>
</protein>
<dbReference type="InterPro" id="IPR004474">
    <property type="entry name" value="LytR_CpsA_psr"/>
</dbReference>
<proteinExistence type="inferred from homology"/>
<organism evidence="3 4">
    <name type="scientific">Candidatus Gottesmanbacteria bacterium RIFCSPHIGHO2_02_FULL_39_11</name>
    <dbReference type="NCBI Taxonomy" id="1798382"/>
    <lineage>
        <taxon>Bacteria</taxon>
        <taxon>Candidatus Gottesmaniibacteriota</taxon>
    </lineage>
</organism>
<dbReference type="EMBL" id="MFJL01000004">
    <property type="protein sequence ID" value="OGG17021.1"/>
    <property type="molecule type" value="Genomic_DNA"/>
</dbReference>
<gene>
    <name evidence="3" type="ORF">A3D77_03790</name>
</gene>
<evidence type="ECO:0000313" key="4">
    <source>
        <dbReference type="Proteomes" id="UP000176923"/>
    </source>
</evidence>
<dbReference type="Proteomes" id="UP000176923">
    <property type="component" value="Unassembled WGS sequence"/>
</dbReference>
<reference evidence="3 4" key="1">
    <citation type="journal article" date="2016" name="Nat. Commun.">
        <title>Thousands of microbial genomes shed light on interconnected biogeochemical processes in an aquifer system.</title>
        <authorList>
            <person name="Anantharaman K."/>
            <person name="Brown C.T."/>
            <person name="Hug L.A."/>
            <person name="Sharon I."/>
            <person name="Castelle C.J."/>
            <person name="Probst A.J."/>
            <person name="Thomas B.C."/>
            <person name="Singh A."/>
            <person name="Wilkins M.J."/>
            <person name="Karaoz U."/>
            <person name="Brodie E.L."/>
            <person name="Williams K.H."/>
            <person name="Hubbard S.S."/>
            <person name="Banfield J.F."/>
        </authorList>
    </citation>
    <scope>NUCLEOTIDE SEQUENCE [LARGE SCALE GENOMIC DNA]</scope>
</reference>
<dbReference type="PANTHER" id="PTHR33392:SF6">
    <property type="entry name" value="POLYISOPRENYL-TEICHOIC ACID--PEPTIDOGLYCAN TEICHOIC ACID TRANSFERASE TAGU"/>
    <property type="match status" value="1"/>
</dbReference>
<dbReference type="Pfam" id="PF03816">
    <property type="entry name" value="LytR_cpsA_psr"/>
    <property type="match status" value="1"/>
</dbReference>
<comment type="similarity">
    <text evidence="1">Belongs to the LytR/CpsA/Psr (LCP) family.</text>
</comment>